<dbReference type="Pfam" id="PF00583">
    <property type="entry name" value="Acetyltransf_1"/>
    <property type="match status" value="1"/>
</dbReference>
<dbReference type="EMBL" id="LT906439">
    <property type="protein sequence ID" value="SNU88128.1"/>
    <property type="molecule type" value="Genomic_DNA"/>
</dbReference>
<dbReference type="Proteomes" id="UP000215185">
    <property type="component" value="Chromosome 1"/>
</dbReference>
<dbReference type="CDD" id="cd04301">
    <property type="entry name" value="NAT_SF"/>
    <property type="match status" value="1"/>
</dbReference>
<dbReference type="SUPFAM" id="SSF55729">
    <property type="entry name" value="Acyl-CoA N-acyltransferases (Nat)"/>
    <property type="match status" value="1"/>
</dbReference>
<accession>A0A239STG0</accession>
<dbReference type="PROSITE" id="PS51186">
    <property type="entry name" value="GNAT"/>
    <property type="match status" value="1"/>
</dbReference>
<dbReference type="AlphaFoldDB" id="A0A239STG0"/>
<proteinExistence type="predicted"/>
<dbReference type="RefSeq" id="WP_018372814.1">
    <property type="nucleotide sequence ID" value="NZ_LT906439.1"/>
</dbReference>
<keyword evidence="2" id="KW-0808">Transferase</keyword>
<sequence>MNIIPYSPEYEKSWVYTKALSHLFSPFFDDMPREKEQMNTDIYQDQIDLIAVECDQVVGLLTINIFHKTISQSYRYYPADKVAYFENLAVHPDYQNQGIASQLFEEAERQLKAKEVDALAIFTRDGASANHLYQKWGGQLIAQDYLVVGNLKTEEPFTFEVLSDEGRLRFSRNGQEIPYYQREGIYVVSKEEDIDLFDIEAVYHEKTYIKTYENSEVE</sequence>
<dbReference type="Gene3D" id="3.40.630.30">
    <property type="match status" value="1"/>
</dbReference>
<organism evidence="2 3">
    <name type="scientific">Streptococcus merionis</name>
    <dbReference type="NCBI Taxonomy" id="400065"/>
    <lineage>
        <taxon>Bacteria</taxon>
        <taxon>Bacillati</taxon>
        <taxon>Bacillota</taxon>
        <taxon>Bacilli</taxon>
        <taxon>Lactobacillales</taxon>
        <taxon>Streptococcaceae</taxon>
        <taxon>Streptococcus</taxon>
    </lineage>
</organism>
<evidence type="ECO:0000313" key="2">
    <source>
        <dbReference type="EMBL" id="SNU88128.1"/>
    </source>
</evidence>
<keyword evidence="3" id="KW-1185">Reference proteome</keyword>
<evidence type="ECO:0000313" key="3">
    <source>
        <dbReference type="Proteomes" id="UP000215185"/>
    </source>
</evidence>
<name>A0A239STG0_9STRE</name>
<dbReference type="KEGG" id="smen:SAMEA4412692_0910"/>
<gene>
    <name evidence="2" type="ORF">SAMEA4412692_00910</name>
</gene>
<feature type="domain" description="N-acetyltransferase" evidence="1">
    <location>
        <begin position="1"/>
        <end position="160"/>
    </location>
</feature>
<dbReference type="InterPro" id="IPR016181">
    <property type="entry name" value="Acyl_CoA_acyltransferase"/>
</dbReference>
<dbReference type="OrthoDB" id="1821130at2"/>
<evidence type="ECO:0000259" key="1">
    <source>
        <dbReference type="PROSITE" id="PS51186"/>
    </source>
</evidence>
<dbReference type="GO" id="GO:0016747">
    <property type="term" value="F:acyltransferase activity, transferring groups other than amino-acyl groups"/>
    <property type="evidence" value="ECO:0007669"/>
    <property type="project" value="InterPro"/>
</dbReference>
<protein>
    <submittedName>
        <fullName evidence="2">Acetyltransferase</fullName>
    </submittedName>
</protein>
<reference evidence="2 3" key="1">
    <citation type="submission" date="2017-06" db="EMBL/GenBank/DDBJ databases">
        <authorList>
            <consortium name="Pathogen Informatics"/>
        </authorList>
    </citation>
    <scope>NUCLEOTIDE SEQUENCE [LARGE SCALE GENOMIC DNA]</scope>
    <source>
        <strain evidence="2 3">NCTC13788</strain>
    </source>
</reference>
<dbReference type="eggNOG" id="COG0456">
    <property type="taxonomic scope" value="Bacteria"/>
</dbReference>
<dbReference type="STRING" id="1123308.GCA_000380085_00251"/>
<dbReference type="InterPro" id="IPR000182">
    <property type="entry name" value="GNAT_dom"/>
</dbReference>